<evidence type="ECO:0000313" key="1">
    <source>
        <dbReference type="EMBL" id="KUJ13001.1"/>
    </source>
</evidence>
<dbReference type="EMBL" id="KQ947423">
    <property type="protein sequence ID" value="KUJ13001.1"/>
    <property type="molecule type" value="Genomic_DNA"/>
</dbReference>
<protein>
    <submittedName>
        <fullName evidence="1">Uncharacterized protein</fullName>
    </submittedName>
</protein>
<gene>
    <name evidence="1" type="ORF">LY89DRAFT_785531</name>
</gene>
<sequence length="798" mass="90662">MASGAMSAVDIAREARRQKANRYWDTTSQFLPANLRAKKVTAYTELAKKYSHPIGQWYPISDHRILRNTGKSGITPLPRLDPEEMITDTVQAEREKREELEIYQRRRLNGFTPAELHDMEALAALIDEPMRNNLENDVHPIFERRWWMEEKDLPKHQGLIPLLGDYEGFWVGSNDMVWAVMEPCLRLATVMLTCSSTYPWLDAIFKGPLTRTPGEGGKDDVWSVNERTPAERNTDAEYQDLQEQLIACAGRIRFTFQNSHTHWVSSIEQLSGILGLTMTGRNWMPEIVVAFSVEPIQVLLRDDLTDAERLMAQHRVAQIAIHEFGHSAWQLVADKRGMRNKMRSIEPNFAPETVMELGFSFVQSVFGGEAEHAHGPAYHRGGPGLAGYAVFKQSYFEREHARRIDRANREAPDTTMASSSITEPVQSKPSFDTYPVPFSWVKSLFQPATWNVVMKNLGTASHMGPCTVGTRIFPMFGQTPDWYTYLTSENPNQVAAALGLMKVDPQLGKMYGLDRVKQVEEIYSRLGMSASARSQLRASQASSEPTLGQRQAMITANKWDTLPDEEEIPLEDWKCPRYQEIFAYLCSNRAPLELALDTMTILPFTVFYRYIRDRGGITLSAMELWNFLGLASKREELFLFMPYPGPGLVIRLEVGWPPGDPFAFAKIPEPTFVPTAESKNTIMEIVRRSDFPKAIFGRLDARSMQDIDFETLRRLVTGGGYKIRPVPFKATIIQCVREVWDFNTEFTLGPEGIVRLTHDLRTVVAQEGGPILAAQLADIEAKKNKINSEWRRKQLQGI</sequence>
<dbReference type="Proteomes" id="UP000070700">
    <property type="component" value="Unassembled WGS sequence"/>
</dbReference>
<dbReference type="AlphaFoldDB" id="A0A194WYG2"/>
<dbReference type="KEGG" id="psco:LY89DRAFT_785531"/>
<dbReference type="RefSeq" id="XP_018067356.1">
    <property type="nucleotide sequence ID" value="XM_018222901.1"/>
</dbReference>
<dbReference type="OrthoDB" id="10254945at2759"/>
<dbReference type="STRING" id="149040.A0A194WYG2"/>
<keyword evidence="2" id="KW-1185">Reference proteome</keyword>
<dbReference type="InParanoid" id="A0A194WYG2"/>
<reference evidence="1 2" key="1">
    <citation type="submission" date="2015-10" db="EMBL/GenBank/DDBJ databases">
        <title>Full genome of DAOMC 229536 Phialocephala scopiformis, a fungal endophyte of spruce producing the potent anti-insectan compound rugulosin.</title>
        <authorList>
            <consortium name="DOE Joint Genome Institute"/>
            <person name="Walker A.K."/>
            <person name="Frasz S.L."/>
            <person name="Seifert K.A."/>
            <person name="Miller J.D."/>
            <person name="Mondo S.J."/>
            <person name="Labutti K."/>
            <person name="Lipzen A."/>
            <person name="Dockter R."/>
            <person name="Kennedy M."/>
            <person name="Grigoriev I.V."/>
            <person name="Spatafora J.W."/>
        </authorList>
    </citation>
    <scope>NUCLEOTIDE SEQUENCE [LARGE SCALE GENOMIC DNA]</scope>
    <source>
        <strain evidence="1 2">CBS 120377</strain>
    </source>
</reference>
<proteinExistence type="predicted"/>
<name>A0A194WYG2_MOLSC</name>
<organism evidence="1 2">
    <name type="scientific">Mollisia scopiformis</name>
    <name type="common">Conifer needle endophyte fungus</name>
    <name type="synonym">Phialocephala scopiformis</name>
    <dbReference type="NCBI Taxonomy" id="149040"/>
    <lineage>
        <taxon>Eukaryota</taxon>
        <taxon>Fungi</taxon>
        <taxon>Dikarya</taxon>
        <taxon>Ascomycota</taxon>
        <taxon>Pezizomycotina</taxon>
        <taxon>Leotiomycetes</taxon>
        <taxon>Helotiales</taxon>
        <taxon>Mollisiaceae</taxon>
        <taxon>Mollisia</taxon>
    </lineage>
</organism>
<accession>A0A194WYG2</accession>
<evidence type="ECO:0000313" key="2">
    <source>
        <dbReference type="Proteomes" id="UP000070700"/>
    </source>
</evidence>
<dbReference type="GeneID" id="28832627"/>